<dbReference type="Pfam" id="PF01753">
    <property type="entry name" value="zf-MYND"/>
    <property type="match status" value="1"/>
</dbReference>
<dbReference type="SUPFAM" id="SSF144232">
    <property type="entry name" value="HIT/MYND zinc finger-like"/>
    <property type="match status" value="1"/>
</dbReference>
<dbReference type="EMBL" id="JAFCMP010000490">
    <property type="protein sequence ID" value="KAG5179212.1"/>
    <property type="molecule type" value="Genomic_DNA"/>
</dbReference>
<proteinExistence type="predicted"/>
<accession>A0A835YSF4</accession>
<protein>
    <recommendedName>
        <fullName evidence="5">MYND-type domain-containing protein</fullName>
    </recommendedName>
</protein>
<evidence type="ECO:0000256" key="2">
    <source>
        <dbReference type="ARBA" id="ARBA00022771"/>
    </source>
</evidence>
<keyword evidence="1" id="KW-0479">Metal-binding</keyword>
<evidence type="ECO:0000256" key="1">
    <source>
        <dbReference type="ARBA" id="ARBA00022723"/>
    </source>
</evidence>
<sequence>MTFVDEDNVREEVLNCLRAEDPEGAGRRIMLFTKDPSEFHVQYYLPRGCEELYGVEKVAALRSLLIAKVFPAMRSSGIFDDWDSLRVVAVTGTIIKGLIRCVIPEYNFEDVQICPGTKDLWRMVKGSRNMDQLAATRADERCAVCDKAYPGKRCPCKNTYYCDSTCQRAHWAIHRKTGAHKAKNDISRLE</sequence>
<keyword evidence="3" id="KW-0862">Zinc</keyword>
<evidence type="ECO:0000256" key="4">
    <source>
        <dbReference type="PROSITE-ProRule" id="PRU00134"/>
    </source>
</evidence>
<keyword evidence="2 4" id="KW-0863">Zinc-finger</keyword>
<dbReference type="InterPro" id="IPR002893">
    <property type="entry name" value="Znf_MYND"/>
</dbReference>
<feature type="domain" description="MYND-type" evidence="5">
    <location>
        <begin position="142"/>
        <end position="178"/>
    </location>
</feature>
<dbReference type="PROSITE" id="PS50865">
    <property type="entry name" value="ZF_MYND_2"/>
    <property type="match status" value="1"/>
</dbReference>
<evidence type="ECO:0000313" key="6">
    <source>
        <dbReference type="EMBL" id="KAG5179212.1"/>
    </source>
</evidence>
<dbReference type="Proteomes" id="UP000664859">
    <property type="component" value="Unassembled WGS sequence"/>
</dbReference>
<dbReference type="Gene3D" id="6.10.140.2220">
    <property type="match status" value="1"/>
</dbReference>
<comment type="caution">
    <text evidence="6">The sequence shown here is derived from an EMBL/GenBank/DDBJ whole genome shotgun (WGS) entry which is preliminary data.</text>
</comment>
<dbReference type="AlphaFoldDB" id="A0A835YSF4"/>
<dbReference type="OrthoDB" id="193263at2759"/>
<evidence type="ECO:0000256" key="3">
    <source>
        <dbReference type="ARBA" id="ARBA00022833"/>
    </source>
</evidence>
<keyword evidence="7" id="KW-1185">Reference proteome</keyword>
<reference evidence="6" key="1">
    <citation type="submission" date="2021-02" db="EMBL/GenBank/DDBJ databases">
        <title>First Annotated Genome of the Yellow-green Alga Tribonema minus.</title>
        <authorList>
            <person name="Mahan K.M."/>
        </authorList>
    </citation>
    <scope>NUCLEOTIDE SEQUENCE</scope>
    <source>
        <strain evidence="6">UTEX B ZZ1240</strain>
    </source>
</reference>
<name>A0A835YSF4_9STRA</name>
<evidence type="ECO:0000313" key="7">
    <source>
        <dbReference type="Proteomes" id="UP000664859"/>
    </source>
</evidence>
<organism evidence="6 7">
    <name type="scientific">Tribonema minus</name>
    <dbReference type="NCBI Taxonomy" id="303371"/>
    <lineage>
        <taxon>Eukaryota</taxon>
        <taxon>Sar</taxon>
        <taxon>Stramenopiles</taxon>
        <taxon>Ochrophyta</taxon>
        <taxon>PX clade</taxon>
        <taxon>Xanthophyceae</taxon>
        <taxon>Tribonematales</taxon>
        <taxon>Tribonemataceae</taxon>
        <taxon>Tribonema</taxon>
    </lineage>
</organism>
<gene>
    <name evidence="6" type="ORF">JKP88DRAFT_264360</name>
</gene>
<evidence type="ECO:0000259" key="5">
    <source>
        <dbReference type="PROSITE" id="PS50865"/>
    </source>
</evidence>
<dbReference type="GO" id="GO:0008270">
    <property type="term" value="F:zinc ion binding"/>
    <property type="evidence" value="ECO:0007669"/>
    <property type="project" value="UniProtKB-KW"/>
</dbReference>